<evidence type="ECO:0000313" key="2">
    <source>
        <dbReference type="Proteomes" id="UP001501195"/>
    </source>
</evidence>
<proteinExistence type="predicted"/>
<accession>A0ABP9H3M1</accession>
<comment type="caution">
    <text evidence="1">The sequence shown here is derived from an EMBL/GenBank/DDBJ whole genome shotgun (WGS) entry which is preliminary data.</text>
</comment>
<organism evidence="1 2">
    <name type="scientific">Kineococcus glutinatus</name>
    <dbReference type="NCBI Taxonomy" id="1070872"/>
    <lineage>
        <taxon>Bacteria</taxon>
        <taxon>Bacillati</taxon>
        <taxon>Actinomycetota</taxon>
        <taxon>Actinomycetes</taxon>
        <taxon>Kineosporiales</taxon>
        <taxon>Kineosporiaceae</taxon>
        <taxon>Kineococcus</taxon>
    </lineage>
</organism>
<keyword evidence="2" id="KW-1185">Reference proteome</keyword>
<sequence length="140" mass="15672">MPIHHKAQHLRGGAQAVEGEDMDNSLMNVHEEATFEVSEQIMAALLTAVVPDNKLDWRIDRPAAIAALEAATLHPRGAGKVWKVRTTRWLARELSDHALDAVRMPGLGHPDNPQSLFSQLLRFARAMHRIYLPVEQQQST</sequence>
<reference evidence="2" key="1">
    <citation type="journal article" date="2019" name="Int. J. Syst. Evol. Microbiol.">
        <title>The Global Catalogue of Microorganisms (GCM) 10K type strain sequencing project: providing services to taxonomists for standard genome sequencing and annotation.</title>
        <authorList>
            <consortium name="The Broad Institute Genomics Platform"/>
            <consortium name="The Broad Institute Genome Sequencing Center for Infectious Disease"/>
            <person name="Wu L."/>
            <person name="Ma J."/>
        </authorList>
    </citation>
    <scope>NUCLEOTIDE SEQUENCE [LARGE SCALE GENOMIC DNA]</scope>
    <source>
        <strain evidence="2">JCM 18126</strain>
    </source>
</reference>
<name>A0ABP9H3M1_9ACTN</name>
<dbReference type="EMBL" id="BAABIL010000001">
    <property type="protein sequence ID" value="GAA4960524.1"/>
    <property type="molecule type" value="Genomic_DNA"/>
</dbReference>
<gene>
    <name evidence="1" type="ORF">GCM10023225_00070</name>
</gene>
<dbReference type="Proteomes" id="UP001501195">
    <property type="component" value="Unassembled WGS sequence"/>
</dbReference>
<evidence type="ECO:0000313" key="1">
    <source>
        <dbReference type="EMBL" id="GAA4960524.1"/>
    </source>
</evidence>
<evidence type="ECO:0008006" key="3">
    <source>
        <dbReference type="Google" id="ProtNLM"/>
    </source>
</evidence>
<protein>
    <recommendedName>
        <fullName evidence="3">CRISPR type III-B/RAMP module-associated protein Cmr5</fullName>
    </recommendedName>
</protein>